<organism evidence="1 2">
    <name type="scientific">Channa argus</name>
    <name type="common">Northern snakehead</name>
    <name type="synonym">Ophicephalus argus</name>
    <dbReference type="NCBI Taxonomy" id="215402"/>
    <lineage>
        <taxon>Eukaryota</taxon>
        <taxon>Metazoa</taxon>
        <taxon>Chordata</taxon>
        <taxon>Craniata</taxon>
        <taxon>Vertebrata</taxon>
        <taxon>Euteleostomi</taxon>
        <taxon>Actinopterygii</taxon>
        <taxon>Neopterygii</taxon>
        <taxon>Teleostei</taxon>
        <taxon>Neoteleostei</taxon>
        <taxon>Acanthomorphata</taxon>
        <taxon>Anabantaria</taxon>
        <taxon>Anabantiformes</taxon>
        <taxon>Channoidei</taxon>
        <taxon>Channidae</taxon>
        <taxon>Channa</taxon>
    </lineage>
</organism>
<evidence type="ECO:0000313" key="1">
    <source>
        <dbReference type="EMBL" id="KAF3704012.1"/>
    </source>
</evidence>
<reference evidence="1 2" key="1">
    <citation type="submission" date="2019-02" db="EMBL/GenBank/DDBJ databases">
        <title>Opniocepnalus argus genome.</title>
        <authorList>
            <person name="Zhou C."/>
            <person name="Xiao S."/>
        </authorList>
    </citation>
    <scope>NUCLEOTIDE SEQUENCE [LARGE SCALE GENOMIC DNA]</scope>
    <source>
        <strain evidence="1">OARG1902GOOAL</strain>
        <tissue evidence="1">Muscle</tissue>
    </source>
</reference>
<evidence type="ECO:0000313" key="2">
    <source>
        <dbReference type="Proteomes" id="UP000503349"/>
    </source>
</evidence>
<reference evidence="2" key="2">
    <citation type="submission" date="2019-02" db="EMBL/GenBank/DDBJ databases">
        <title>Opniocepnalus argus Var Kimnra genome.</title>
        <authorList>
            <person name="Zhou C."/>
            <person name="Xiao S."/>
        </authorList>
    </citation>
    <scope>NUCLEOTIDE SEQUENCE [LARGE SCALE GENOMIC DNA]</scope>
</reference>
<dbReference type="EMBL" id="CM015731">
    <property type="protein sequence ID" value="KAF3704012.1"/>
    <property type="molecule type" value="Genomic_DNA"/>
</dbReference>
<keyword evidence="2" id="KW-1185">Reference proteome</keyword>
<dbReference type="Proteomes" id="UP000503349">
    <property type="component" value="Chromosome 20"/>
</dbReference>
<protein>
    <submittedName>
        <fullName evidence="1">Uncharacterized protein</fullName>
    </submittedName>
</protein>
<dbReference type="AlphaFoldDB" id="A0A6G1QN53"/>
<sequence length="53" mass="5914">MKLKKKKVLIRGLHILKQCTNTGQLFPPASSLHAKLSYQSPETASSLLDTFLM</sequence>
<name>A0A6G1QN53_CHAAH</name>
<gene>
    <name evidence="1" type="ORF">EXN66_Car019700</name>
</gene>
<proteinExistence type="predicted"/>
<accession>A0A6G1QN53</accession>